<proteinExistence type="predicted"/>
<dbReference type="RefSeq" id="WP_095743809.1">
    <property type="nucleotide sequence ID" value="NZ_CP023284.1"/>
</dbReference>
<dbReference type="KEGG" id="vbo:CKY39_06250"/>
<dbReference type="EMBL" id="CP023284">
    <property type="protein sequence ID" value="ATA52853.1"/>
    <property type="molecule type" value="Genomic_DNA"/>
</dbReference>
<evidence type="ECO:0000313" key="2">
    <source>
        <dbReference type="Proteomes" id="UP000217154"/>
    </source>
</evidence>
<gene>
    <name evidence="1" type="ORF">CKY39_06250</name>
</gene>
<protein>
    <recommendedName>
        <fullName evidence="3">Lipoprotein</fullName>
    </recommendedName>
</protein>
<evidence type="ECO:0008006" key="3">
    <source>
        <dbReference type="Google" id="ProtNLM"/>
    </source>
</evidence>
<dbReference type="Proteomes" id="UP000217154">
    <property type="component" value="Chromosome"/>
</dbReference>
<reference evidence="1 2" key="1">
    <citation type="submission" date="2017-09" db="EMBL/GenBank/DDBJ databases">
        <title>The diverse metabolic capabilities of V. boronicumulans make it an excellent choice for continued studies on novel biodegradation.</title>
        <authorList>
            <person name="Sun S."/>
        </authorList>
    </citation>
    <scope>NUCLEOTIDE SEQUENCE [LARGE SCALE GENOMIC DNA]</scope>
    <source>
        <strain evidence="1 2">J1</strain>
    </source>
</reference>
<evidence type="ECO:0000313" key="1">
    <source>
        <dbReference type="EMBL" id="ATA52853.1"/>
    </source>
</evidence>
<name>A0A250DFT8_9BURK</name>
<organism evidence="1 2">
    <name type="scientific">Variovorax boronicumulans</name>
    <dbReference type="NCBI Taxonomy" id="436515"/>
    <lineage>
        <taxon>Bacteria</taxon>
        <taxon>Pseudomonadati</taxon>
        <taxon>Pseudomonadota</taxon>
        <taxon>Betaproteobacteria</taxon>
        <taxon>Burkholderiales</taxon>
        <taxon>Comamonadaceae</taxon>
        <taxon>Variovorax</taxon>
    </lineage>
</organism>
<dbReference type="PROSITE" id="PS51257">
    <property type="entry name" value="PROKAR_LIPOPROTEIN"/>
    <property type="match status" value="1"/>
</dbReference>
<sequence>MNIKLLRRLAAIGLLIALAGCGRDEVKVDFMEGCVQGGISKSICKCIFGKIEPDLRQMHAGEQVEGLGQRMTQATAICLRD</sequence>
<accession>A0A250DFT8</accession>
<dbReference type="AlphaFoldDB" id="A0A250DFT8"/>